<dbReference type="OMA" id="QHIAAMY"/>
<keyword evidence="5 7" id="KW-0472">Membrane</keyword>
<dbReference type="AlphaFoldDB" id="V4C125"/>
<organism evidence="8 9">
    <name type="scientific">Lottia gigantea</name>
    <name type="common">Giant owl limpet</name>
    <dbReference type="NCBI Taxonomy" id="225164"/>
    <lineage>
        <taxon>Eukaryota</taxon>
        <taxon>Metazoa</taxon>
        <taxon>Spiralia</taxon>
        <taxon>Lophotrochozoa</taxon>
        <taxon>Mollusca</taxon>
        <taxon>Gastropoda</taxon>
        <taxon>Patellogastropoda</taxon>
        <taxon>Lottioidea</taxon>
        <taxon>Lottiidae</taxon>
        <taxon>Lottia</taxon>
    </lineage>
</organism>
<dbReference type="Pfam" id="PF00860">
    <property type="entry name" value="Xan_ur_permease"/>
    <property type="match status" value="1"/>
</dbReference>
<comment type="similarity">
    <text evidence="2">Belongs to the nucleobase:cation symporter-2 (NCS2) (TC 2.A.40) family.</text>
</comment>
<dbReference type="Proteomes" id="UP000030746">
    <property type="component" value="Unassembled WGS sequence"/>
</dbReference>
<feature type="transmembrane region" description="Helical" evidence="7">
    <location>
        <begin position="446"/>
        <end position="464"/>
    </location>
</feature>
<dbReference type="PANTHER" id="PTHR11119">
    <property type="entry name" value="XANTHINE-URACIL / VITAMIN C PERMEASE FAMILY MEMBER"/>
    <property type="match status" value="1"/>
</dbReference>
<feature type="transmembrane region" description="Helical" evidence="7">
    <location>
        <begin position="238"/>
        <end position="261"/>
    </location>
</feature>
<dbReference type="InterPro" id="IPR006043">
    <property type="entry name" value="NCS2"/>
</dbReference>
<dbReference type="CTD" id="20246567"/>
<evidence type="ECO:0000313" key="8">
    <source>
        <dbReference type="EMBL" id="ESO95164.1"/>
    </source>
</evidence>
<feature type="transmembrane region" description="Helical" evidence="7">
    <location>
        <begin position="388"/>
        <end position="412"/>
    </location>
</feature>
<dbReference type="GO" id="GO:0016020">
    <property type="term" value="C:membrane"/>
    <property type="evidence" value="ECO:0007669"/>
    <property type="project" value="UniProtKB-SubCell"/>
</dbReference>
<gene>
    <name evidence="8" type="ORF">LOTGIDRAFT_215319</name>
</gene>
<proteinExistence type="inferred from homology"/>
<dbReference type="STRING" id="225164.V4C125"/>
<keyword evidence="3 7" id="KW-0812">Transmembrane</keyword>
<feature type="transmembrane region" description="Helical" evidence="7">
    <location>
        <begin position="149"/>
        <end position="178"/>
    </location>
</feature>
<evidence type="ECO:0000256" key="4">
    <source>
        <dbReference type="ARBA" id="ARBA00022989"/>
    </source>
</evidence>
<name>V4C125_LOTGI</name>
<dbReference type="GO" id="GO:0022857">
    <property type="term" value="F:transmembrane transporter activity"/>
    <property type="evidence" value="ECO:0007669"/>
    <property type="project" value="InterPro"/>
</dbReference>
<sequence>MDNKIERQCEDNDKEDSEGKGHVIYGIEDNPPFYLLPIYALQQTIICISGTLSVPFLIASTICAAELPSVRAKLLSTSFFMCGLATIMQDIIGTRLPIIQGGSGTFIPPILAMMTLDKWKCPDQELVGLNTTEGDAAWMVRIREIQGNLILASVAQILVGGTGLIGYIVPLIGPLTIAPTIALIGLSLTGVVIQFSQFNWGIAFLTLCLVLIFCLFLEKVEVPFPVYTRYKGCRRQKIRIFFIAPILYAIGIAWLFCYIFTVTNIFSPNTQNVTNYARTDTHLQVLQDSPWFYFPYPFQFGVPTISGAGFVGMFAAVIASIIESVGDYYAAARISQVPPPPAHAVNRGILIEGVSSIISGLLGAGHATTSYSSCIGAIAVTGVASRRVFVTAGVFLVIVGVIGKIGAIVTLIPEPILGGLSAVLLGLVTSVGLSTLQYVDMSSARNLTILATSFMVGLCLPQWLSSQTLTLDTGSVELNQVIRVLLGTASFVGGIIGFMLDNLVPGMYSTILYFHQSNS</sequence>
<evidence type="ECO:0000256" key="5">
    <source>
        <dbReference type="ARBA" id="ARBA00023136"/>
    </source>
</evidence>
<feature type="region of interest" description="Disordered" evidence="6">
    <location>
        <begin position="1"/>
        <end position="21"/>
    </location>
</feature>
<comment type="subcellular location">
    <subcellularLocation>
        <location evidence="1">Membrane</location>
        <topology evidence="1">Multi-pass membrane protein</topology>
    </subcellularLocation>
</comment>
<feature type="transmembrane region" description="Helical" evidence="7">
    <location>
        <begin position="484"/>
        <end position="504"/>
    </location>
</feature>
<evidence type="ECO:0000256" key="6">
    <source>
        <dbReference type="SAM" id="MobiDB-lite"/>
    </source>
</evidence>
<feature type="transmembrane region" description="Helical" evidence="7">
    <location>
        <begin position="198"/>
        <end position="217"/>
    </location>
</feature>
<evidence type="ECO:0000313" key="9">
    <source>
        <dbReference type="Proteomes" id="UP000030746"/>
    </source>
</evidence>
<evidence type="ECO:0000256" key="7">
    <source>
        <dbReference type="SAM" id="Phobius"/>
    </source>
</evidence>
<dbReference type="GeneID" id="20246567"/>
<dbReference type="OrthoDB" id="1641903at2759"/>
<dbReference type="EMBL" id="KB201701">
    <property type="protein sequence ID" value="ESO95164.1"/>
    <property type="molecule type" value="Genomic_DNA"/>
</dbReference>
<evidence type="ECO:0008006" key="10">
    <source>
        <dbReference type="Google" id="ProtNLM"/>
    </source>
</evidence>
<dbReference type="HOGENOM" id="CLU_017959_5_4_1"/>
<feature type="transmembrane region" description="Helical" evidence="7">
    <location>
        <begin position="418"/>
        <end position="439"/>
    </location>
</feature>
<evidence type="ECO:0000256" key="1">
    <source>
        <dbReference type="ARBA" id="ARBA00004141"/>
    </source>
</evidence>
<feature type="transmembrane region" description="Helical" evidence="7">
    <location>
        <begin position="300"/>
        <end position="322"/>
    </location>
</feature>
<accession>V4C125</accession>
<dbReference type="RefSeq" id="XP_009054351.1">
    <property type="nucleotide sequence ID" value="XM_009056103.1"/>
</dbReference>
<reference evidence="8 9" key="1">
    <citation type="journal article" date="2013" name="Nature">
        <title>Insights into bilaterian evolution from three spiralian genomes.</title>
        <authorList>
            <person name="Simakov O."/>
            <person name="Marletaz F."/>
            <person name="Cho S.J."/>
            <person name="Edsinger-Gonzales E."/>
            <person name="Havlak P."/>
            <person name="Hellsten U."/>
            <person name="Kuo D.H."/>
            <person name="Larsson T."/>
            <person name="Lv J."/>
            <person name="Arendt D."/>
            <person name="Savage R."/>
            <person name="Osoegawa K."/>
            <person name="de Jong P."/>
            <person name="Grimwood J."/>
            <person name="Chapman J.A."/>
            <person name="Shapiro H."/>
            <person name="Aerts A."/>
            <person name="Otillar R.P."/>
            <person name="Terry A.Y."/>
            <person name="Boore J.L."/>
            <person name="Grigoriev I.V."/>
            <person name="Lindberg D.R."/>
            <person name="Seaver E.C."/>
            <person name="Weisblat D.A."/>
            <person name="Putnam N.H."/>
            <person name="Rokhsar D.S."/>
        </authorList>
    </citation>
    <scope>NUCLEOTIDE SEQUENCE [LARGE SCALE GENOMIC DNA]</scope>
</reference>
<dbReference type="KEGG" id="lgi:LOTGIDRAFT_215319"/>
<keyword evidence="4 7" id="KW-1133">Transmembrane helix</keyword>
<keyword evidence="9" id="KW-1185">Reference proteome</keyword>
<evidence type="ECO:0000256" key="2">
    <source>
        <dbReference type="ARBA" id="ARBA00008821"/>
    </source>
</evidence>
<protein>
    <recommendedName>
        <fullName evidence="10">Solute carrier family 23 member 2</fullName>
    </recommendedName>
</protein>
<evidence type="ECO:0000256" key="3">
    <source>
        <dbReference type="ARBA" id="ARBA00022692"/>
    </source>
</evidence>